<keyword evidence="5 6" id="KW-0472">Membrane</keyword>
<dbReference type="OrthoDB" id="9807053at2"/>
<comment type="subcellular location">
    <subcellularLocation>
        <location evidence="1">Cell membrane</location>
        <topology evidence="1">Multi-pass membrane protein</topology>
    </subcellularLocation>
</comment>
<dbReference type="Pfam" id="PF01810">
    <property type="entry name" value="LysE"/>
    <property type="match status" value="1"/>
</dbReference>
<evidence type="ECO:0000256" key="6">
    <source>
        <dbReference type="SAM" id="Phobius"/>
    </source>
</evidence>
<keyword evidence="2" id="KW-1003">Cell membrane</keyword>
<feature type="transmembrane region" description="Helical" evidence="6">
    <location>
        <begin position="153"/>
        <end position="181"/>
    </location>
</feature>
<reference evidence="7 8" key="1">
    <citation type="submission" date="2016-10" db="EMBL/GenBank/DDBJ databases">
        <authorList>
            <person name="de Groot N.N."/>
        </authorList>
    </citation>
    <scope>NUCLEOTIDE SEQUENCE [LARGE SCALE GENOMIC DNA]</scope>
    <source>
        <strain evidence="7 8">DSM 15283</strain>
    </source>
</reference>
<feature type="transmembrane region" description="Helical" evidence="6">
    <location>
        <begin position="47"/>
        <end position="75"/>
    </location>
</feature>
<keyword evidence="3 6" id="KW-0812">Transmembrane</keyword>
<feature type="transmembrane region" description="Helical" evidence="6">
    <location>
        <begin position="188"/>
        <end position="206"/>
    </location>
</feature>
<dbReference type="GO" id="GO:0015171">
    <property type="term" value="F:amino acid transmembrane transporter activity"/>
    <property type="evidence" value="ECO:0007669"/>
    <property type="project" value="TreeGrafter"/>
</dbReference>
<evidence type="ECO:0000256" key="3">
    <source>
        <dbReference type="ARBA" id="ARBA00022692"/>
    </source>
</evidence>
<dbReference type="GO" id="GO:0005886">
    <property type="term" value="C:plasma membrane"/>
    <property type="evidence" value="ECO:0007669"/>
    <property type="project" value="UniProtKB-SubCell"/>
</dbReference>
<dbReference type="RefSeq" id="WP_093093796.1">
    <property type="nucleotide sequence ID" value="NZ_FOTQ01000003.1"/>
</dbReference>
<accession>A0A1I4MUN7</accession>
<evidence type="ECO:0000256" key="2">
    <source>
        <dbReference type="ARBA" id="ARBA00022475"/>
    </source>
</evidence>
<dbReference type="PIRSF" id="PIRSF006324">
    <property type="entry name" value="LeuE"/>
    <property type="match status" value="1"/>
</dbReference>
<evidence type="ECO:0000313" key="7">
    <source>
        <dbReference type="EMBL" id="SFM06770.1"/>
    </source>
</evidence>
<organism evidence="7 8">
    <name type="scientific">Shimia aestuarii</name>
    <dbReference type="NCBI Taxonomy" id="254406"/>
    <lineage>
        <taxon>Bacteria</taxon>
        <taxon>Pseudomonadati</taxon>
        <taxon>Pseudomonadota</taxon>
        <taxon>Alphaproteobacteria</taxon>
        <taxon>Rhodobacterales</taxon>
        <taxon>Roseobacteraceae</taxon>
    </lineage>
</organism>
<sequence>MIDTLLAMDPVLILTFVSAGIVLNLTPGADVVFATACGVSGGWKSGVAAAAGISLGGLGHTVLAAVGVSTMLMAMPGAYDAIRYAGAAYLMFLAVKAWRAPAEIGAARGATSLRRAAARGFLTNMLNPKVALFVLAFLPQFTRPEVGPIWQQILILGGLFCVTGFFVTAGYGAAAGVFGTALRRVSGIMNKVTAIVFGGLAARLLLD</sequence>
<evidence type="ECO:0000256" key="5">
    <source>
        <dbReference type="ARBA" id="ARBA00023136"/>
    </source>
</evidence>
<gene>
    <name evidence="7" type="ORF">SAMN04488042_103247</name>
</gene>
<feature type="transmembrane region" description="Helical" evidence="6">
    <location>
        <begin position="12"/>
        <end position="35"/>
    </location>
</feature>
<dbReference type="Proteomes" id="UP000199144">
    <property type="component" value="Unassembled WGS sequence"/>
</dbReference>
<keyword evidence="8" id="KW-1185">Reference proteome</keyword>
<feature type="transmembrane region" description="Helical" evidence="6">
    <location>
        <begin position="121"/>
        <end position="141"/>
    </location>
</feature>
<dbReference type="STRING" id="254406.SAMN04488042_103247"/>
<dbReference type="EMBL" id="FOTQ01000003">
    <property type="protein sequence ID" value="SFM06770.1"/>
    <property type="molecule type" value="Genomic_DNA"/>
</dbReference>
<dbReference type="PANTHER" id="PTHR30086:SF20">
    <property type="entry name" value="ARGININE EXPORTER PROTEIN ARGO-RELATED"/>
    <property type="match status" value="1"/>
</dbReference>
<evidence type="ECO:0000313" key="8">
    <source>
        <dbReference type="Proteomes" id="UP000199144"/>
    </source>
</evidence>
<proteinExistence type="predicted"/>
<protein>
    <submittedName>
        <fullName evidence="7">Threonine/homoserine/homoserine lactone efflux protein</fullName>
    </submittedName>
</protein>
<name>A0A1I4MUN7_9RHOB</name>
<dbReference type="InterPro" id="IPR001123">
    <property type="entry name" value="LeuE-type"/>
</dbReference>
<keyword evidence="4 6" id="KW-1133">Transmembrane helix</keyword>
<dbReference type="AlphaFoldDB" id="A0A1I4MUN7"/>
<evidence type="ECO:0000256" key="4">
    <source>
        <dbReference type="ARBA" id="ARBA00022989"/>
    </source>
</evidence>
<evidence type="ECO:0000256" key="1">
    <source>
        <dbReference type="ARBA" id="ARBA00004651"/>
    </source>
</evidence>
<dbReference type="PANTHER" id="PTHR30086">
    <property type="entry name" value="ARGININE EXPORTER PROTEIN ARGO"/>
    <property type="match status" value="1"/>
</dbReference>